<dbReference type="EMBL" id="JACHXP010000005">
    <property type="protein sequence ID" value="MBB3190150.1"/>
    <property type="molecule type" value="Genomic_DNA"/>
</dbReference>
<evidence type="ECO:0000313" key="2">
    <source>
        <dbReference type="Proteomes" id="UP000547614"/>
    </source>
</evidence>
<gene>
    <name evidence="1" type="ORF">FHR94_001381</name>
</gene>
<accession>A0A839V841</accession>
<comment type="caution">
    <text evidence="1">The sequence shown here is derived from an EMBL/GenBank/DDBJ whole genome shotgun (WGS) entry which is preliminary data.</text>
</comment>
<proteinExistence type="predicted"/>
<evidence type="ECO:0000313" key="1">
    <source>
        <dbReference type="EMBL" id="MBB3190150.1"/>
    </source>
</evidence>
<dbReference type="Proteomes" id="UP000547614">
    <property type="component" value="Unassembled WGS sequence"/>
</dbReference>
<dbReference type="RefSeq" id="WP_183324886.1">
    <property type="nucleotide sequence ID" value="NZ_JACHXP010000005.1"/>
</dbReference>
<protein>
    <submittedName>
        <fullName evidence="1">Uncharacterized protein</fullName>
    </submittedName>
</protein>
<reference evidence="1 2" key="1">
    <citation type="submission" date="2020-08" db="EMBL/GenBank/DDBJ databases">
        <title>Genomic Encyclopedia of Type Strains, Phase III (KMG-III): the genomes of soil and plant-associated and newly described type strains.</title>
        <authorList>
            <person name="Whitman W."/>
        </authorList>
    </citation>
    <scope>NUCLEOTIDE SEQUENCE [LARGE SCALE GENOMIC DNA]</scope>
    <source>
        <strain evidence="1 2">CECT 7282</strain>
    </source>
</reference>
<keyword evidence="2" id="KW-1185">Reference proteome</keyword>
<name>A0A839V841_9GAMM</name>
<organism evidence="1 2">
    <name type="scientific">Halomonas cerina</name>
    <dbReference type="NCBI Taxonomy" id="447424"/>
    <lineage>
        <taxon>Bacteria</taxon>
        <taxon>Pseudomonadati</taxon>
        <taxon>Pseudomonadota</taxon>
        <taxon>Gammaproteobacteria</taxon>
        <taxon>Oceanospirillales</taxon>
        <taxon>Halomonadaceae</taxon>
        <taxon>Halomonas</taxon>
    </lineage>
</organism>
<sequence length="128" mass="14262">MERLSDYIQGERVVRELRRHAPEALEELARDLEQPLNQSLERAMARTLDDRRVPDFQAAEVLMPAMMKTFKVSPVAMAEEELAVLESACNRCAVVGHCWGAMRDGVDAEACRGFCPNAEAFMGHGVKG</sequence>
<dbReference type="AlphaFoldDB" id="A0A839V841"/>